<dbReference type="CDD" id="cd12797">
    <property type="entry name" value="M23_peptidase"/>
    <property type="match status" value="1"/>
</dbReference>
<dbReference type="InterPro" id="IPR050570">
    <property type="entry name" value="Cell_wall_metabolism_enzyme"/>
</dbReference>
<evidence type="ECO:0000259" key="2">
    <source>
        <dbReference type="Pfam" id="PF01551"/>
    </source>
</evidence>
<dbReference type="PANTHER" id="PTHR21666">
    <property type="entry name" value="PEPTIDASE-RELATED"/>
    <property type="match status" value="1"/>
</dbReference>
<dbReference type="KEGG" id="kcm:ABWK59_22965"/>
<organism evidence="3">
    <name type="scientific">Kitasatospora camelliae</name>
    <dbReference type="NCBI Taxonomy" id="3156397"/>
    <lineage>
        <taxon>Bacteria</taxon>
        <taxon>Bacillati</taxon>
        <taxon>Actinomycetota</taxon>
        <taxon>Actinomycetes</taxon>
        <taxon>Kitasatosporales</taxon>
        <taxon>Streptomycetaceae</taxon>
        <taxon>Kitasatospora</taxon>
    </lineage>
</organism>
<dbReference type="AlphaFoldDB" id="A0AAU8K0I8"/>
<dbReference type="RefSeq" id="WP_354642487.1">
    <property type="nucleotide sequence ID" value="NZ_CP159872.1"/>
</dbReference>
<dbReference type="InterPro" id="IPR011055">
    <property type="entry name" value="Dup_hybrid_motif"/>
</dbReference>
<evidence type="ECO:0000256" key="1">
    <source>
        <dbReference type="ARBA" id="ARBA00022729"/>
    </source>
</evidence>
<sequence>MAALLVSPVPALPALPALTAPPPPVPPDLRRRVLLAAAVLTATLTTVLPPPARAVELPGGSAGKVSGGAETGGVMVGAVTVGAVTVGAVTVGAVTAEAVTLGVVTRAGGLAPTEADVLAGGAGFHRGRAWPVGDRSGLGARFDPPPARWAAGHRGVDLAAGPGTPVRAAAPGVVTFSGVVAGRPVVTVTHPGSGTPPLRTTYLPVAGSVPVGTAVAAGQVIGEIAPGVGHCADGCLHWGLLRGRRYLDPLALLGTGRARLLPLDTKGPVGSGEP</sequence>
<dbReference type="EMBL" id="CP159872">
    <property type="protein sequence ID" value="XCM81560.1"/>
    <property type="molecule type" value="Genomic_DNA"/>
</dbReference>
<dbReference type="EC" id="3.4.-.-" evidence="3"/>
<keyword evidence="1" id="KW-0732">Signal</keyword>
<feature type="domain" description="M23ase beta-sheet core" evidence="2">
    <location>
        <begin position="152"/>
        <end position="249"/>
    </location>
</feature>
<dbReference type="SUPFAM" id="SSF51261">
    <property type="entry name" value="Duplicated hybrid motif"/>
    <property type="match status" value="1"/>
</dbReference>
<dbReference type="GO" id="GO:0004222">
    <property type="term" value="F:metalloendopeptidase activity"/>
    <property type="evidence" value="ECO:0007669"/>
    <property type="project" value="TreeGrafter"/>
</dbReference>
<protein>
    <submittedName>
        <fullName evidence="3">M23 family metallopeptidase</fullName>
        <ecNumber evidence="3">3.4.-.-</ecNumber>
    </submittedName>
</protein>
<accession>A0AAU8K0I8</accession>
<reference evidence="3" key="1">
    <citation type="submission" date="2024-06" db="EMBL/GenBank/DDBJ databases">
        <title>The genome sequences of Kitasatospora sp. strain HUAS MG31.</title>
        <authorList>
            <person name="Mo P."/>
        </authorList>
    </citation>
    <scope>NUCLEOTIDE SEQUENCE</scope>
    <source>
        <strain evidence="3">HUAS MG31</strain>
    </source>
</reference>
<keyword evidence="3" id="KW-0378">Hydrolase</keyword>
<dbReference type="Pfam" id="PF01551">
    <property type="entry name" value="Peptidase_M23"/>
    <property type="match status" value="1"/>
</dbReference>
<dbReference type="InterPro" id="IPR016047">
    <property type="entry name" value="M23ase_b-sheet_dom"/>
</dbReference>
<proteinExistence type="predicted"/>
<gene>
    <name evidence="3" type="ORF">ABWK59_22965</name>
</gene>
<dbReference type="Gene3D" id="2.70.70.10">
    <property type="entry name" value="Glucose Permease (Domain IIA)"/>
    <property type="match status" value="1"/>
</dbReference>
<dbReference type="PANTHER" id="PTHR21666:SF289">
    <property type="entry name" value="L-ALA--D-GLU ENDOPEPTIDASE"/>
    <property type="match status" value="1"/>
</dbReference>
<evidence type="ECO:0000313" key="3">
    <source>
        <dbReference type="EMBL" id="XCM81560.1"/>
    </source>
</evidence>
<name>A0AAU8K0I8_9ACTN</name>